<dbReference type="Gene3D" id="1.10.10.10">
    <property type="entry name" value="Winged helix-like DNA-binding domain superfamily/Winged helix DNA-binding domain"/>
    <property type="match status" value="1"/>
</dbReference>
<dbReference type="SUPFAM" id="SSF46785">
    <property type="entry name" value="Winged helix' DNA-binding domain"/>
    <property type="match status" value="1"/>
</dbReference>
<dbReference type="Proteomes" id="UP000002524">
    <property type="component" value="Chromosome 1"/>
</dbReference>
<dbReference type="EMBL" id="AE000513">
    <property type="protein sequence ID" value="AAF09700.1"/>
    <property type="molecule type" value="Genomic_DNA"/>
</dbReference>
<gene>
    <name evidence="1" type="ordered locus">DR_0104</name>
</gene>
<name>Q9RY47_DEIRA</name>
<reference evidence="1 2" key="1">
    <citation type="journal article" date="1999" name="Science">
        <title>Genome sequence of the radioresistant bacterium Deinococcus radiodurans R1.</title>
        <authorList>
            <person name="White O."/>
            <person name="Eisen J.A."/>
            <person name="Heidelberg J.F."/>
            <person name="Hickey E.K."/>
            <person name="Peterson J.D."/>
            <person name="Dodson R.J."/>
            <person name="Haft D.H."/>
            <person name="Gwinn M.L."/>
            <person name="Nelson W.C."/>
            <person name="Richardson D.L."/>
            <person name="Moffat K.S."/>
            <person name="Qin H."/>
            <person name="Jiang L."/>
            <person name="Pamphile W."/>
            <person name="Crosby M."/>
            <person name="Shen M."/>
            <person name="Vamathevan J.J."/>
            <person name="Lam P."/>
            <person name="McDonald L."/>
            <person name="Utterback T."/>
            <person name="Zalewski C."/>
            <person name="Makarova K.S."/>
            <person name="Aravind L."/>
            <person name="Daly M.J."/>
            <person name="Minton K.W."/>
            <person name="Fleischmann R.D."/>
            <person name="Ketchum K.A."/>
            <person name="Nelson K.E."/>
            <person name="Salzberg S."/>
            <person name="Smith H.O."/>
            <person name="Venter J.C."/>
            <person name="Fraser C.M."/>
        </authorList>
    </citation>
    <scope>NUCLEOTIDE SEQUENCE [LARGE SCALE GENOMIC DNA]</scope>
    <source>
        <strain evidence="2">ATCC 13939 / DSM 20539 / JCM 16871 / LMG 4051 / NBRC 15346 / NCIMB 9279 / R1 / VKM B-1422</strain>
    </source>
</reference>
<evidence type="ECO:0000313" key="2">
    <source>
        <dbReference type="Proteomes" id="UP000002524"/>
    </source>
</evidence>
<dbReference type="PaxDb" id="243230-DR_0104"/>
<dbReference type="HOGENOM" id="CLU_104982_0_0_0"/>
<dbReference type="RefSeq" id="WP_010886752.1">
    <property type="nucleotide sequence ID" value="NC_001263.1"/>
</dbReference>
<dbReference type="OrthoDB" id="66712at2"/>
<organism evidence="1 2">
    <name type="scientific">Deinococcus radiodurans (strain ATCC 13939 / DSM 20539 / JCM 16871 / CCUG 27074 / LMG 4051 / NBRC 15346 / NCIMB 9279 / VKM B-1422 / R1)</name>
    <dbReference type="NCBI Taxonomy" id="243230"/>
    <lineage>
        <taxon>Bacteria</taxon>
        <taxon>Thermotogati</taxon>
        <taxon>Deinococcota</taxon>
        <taxon>Deinococci</taxon>
        <taxon>Deinococcales</taxon>
        <taxon>Deinococcaceae</taxon>
        <taxon>Deinococcus</taxon>
    </lineage>
</organism>
<accession>Q9RY47</accession>
<dbReference type="STRING" id="243230.DR_0104"/>
<dbReference type="InParanoid" id="Q9RY47"/>
<evidence type="ECO:0000313" key="1">
    <source>
        <dbReference type="EMBL" id="AAF09700.1"/>
    </source>
</evidence>
<dbReference type="EnsemblBacteria" id="AAF09700">
    <property type="protein sequence ID" value="AAF09700"/>
    <property type="gene ID" value="DR_0104"/>
</dbReference>
<dbReference type="InterPro" id="IPR036390">
    <property type="entry name" value="WH_DNA-bd_sf"/>
</dbReference>
<dbReference type="KEGG" id="dra:DR_0104"/>
<dbReference type="InterPro" id="IPR036388">
    <property type="entry name" value="WH-like_DNA-bd_sf"/>
</dbReference>
<sequence>MRSVLTVTHPAAVRLLTRGRARWVLGAFLRGENSVAGAARELNLDLRLVHRDVGALLSAGLLQVVREQKRAGRAVKVYTATAPAFFVPFSATDAADFAELGGKREQLYDELLGRASLRKFEQLHHEQSGGREWGVRLYLGPEGQVQVDTSYEGAELVEAAVRYQGPVGLLLSARTALRLTEAEAEEVQIELIRLLMRLRPISVQHEQNGTGQPFLLRLGLVGVSEEEAQSLQ</sequence>
<keyword evidence="2" id="KW-1185">Reference proteome</keyword>
<protein>
    <submittedName>
        <fullName evidence="1">Uncharacterized protein</fullName>
    </submittedName>
</protein>
<dbReference type="PATRIC" id="fig|243230.17.peg.269"/>
<dbReference type="GeneID" id="69516334"/>
<proteinExistence type="predicted"/>
<dbReference type="PIR" id="E75559">
    <property type="entry name" value="E75559"/>
</dbReference>
<dbReference type="AlphaFoldDB" id="Q9RY47"/>